<dbReference type="Pfam" id="PF13529">
    <property type="entry name" value="Peptidase_C39_2"/>
    <property type="match status" value="1"/>
</dbReference>
<proteinExistence type="predicted"/>
<comment type="caution">
    <text evidence="2">The sequence shown here is derived from an EMBL/GenBank/DDBJ whole genome shotgun (WGS) entry which is preliminary data.</text>
</comment>
<gene>
    <name evidence="2" type="ORF">QT716_13215</name>
</gene>
<protein>
    <submittedName>
        <fullName evidence="2">C39 family peptidase</fullName>
    </submittedName>
</protein>
<dbReference type="RefSeq" id="WP_317936582.1">
    <property type="nucleotide sequence ID" value="NZ_JAUBDH010000009.1"/>
</dbReference>
<accession>A0ABU4G208</accession>
<reference evidence="2 3" key="1">
    <citation type="submission" date="2023-06" db="EMBL/GenBank/DDBJ databases">
        <title>Sporosarcina sp. nov., isolated from Korean traditional fermented seafood 'Jeotgal'.</title>
        <authorList>
            <person name="Yang A.-I."/>
            <person name="Shin N.-R."/>
        </authorList>
    </citation>
    <scope>NUCLEOTIDE SEQUENCE [LARGE SCALE GENOMIC DNA]</scope>
    <source>
        <strain evidence="2 3">KCTC3840</strain>
    </source>
</reference>
<organism evidence="2 3">
    <name type="scientific">Sporosarcina aquimarina</name>
    <dbReference type="NCBI Taxonomy" id="114975"/>
    <lineage>
        <taxon>Bacteria</taxon>
        <taxon>Bacillati</taxon>
        <taxon>Bacillota</taxon>
        <taxon>Bacilli</taxon>
        <taxon>Bacillales</taxon>
        <taxon>Caryophanaceae</taxon>
        <taxon>Sporosarcina</taxon>
    </lineage>
</organism>
<dbReference type="Proteomes" id="UP001280629">
    <property type="component" value="Unassembled WGS sequence"/>
</dbReference>
<evidence type="ECO:0000259" key="1">
    <source>
        <dbReference type="Pfam" id="PF13529"/>
    </source>
</evidence>
<name>A0ABU4G208_9BACL</name>
<evidence type="ECO:0000313" key="2">
    <source>
        <dbReference type="EMBL" id="MDW0110998.1"/>
    </source>
</evidence>
<sequence>MPLLKKFLGKSQYDSDIHLDYRSSACGPVTASVILLYLNSPKSRVSIDELYKLLGTTRIGLFSWRFVHKLRKLLGRDWEVSKCTLSWVLNELDQGRPAAAKFDKWFTFNWRSQSEFAYHWVPVIGYEIVNQDVLLAIHDNGSPNSSSQVRYVSYRANQSVLSFVRITPKTTAKGH</sequence>
<keyword evidence="3" id="KW-1185">Reference proteome</keyword>
<dbReference type="InterPro" id="IPR039564">
    <property type="entry name" value="Peptidase_C39-like"/>
</dbReference>
<dbReference type="Gene3D" id="3.90.70.10">
    <property type="entry name" value="Cysteine proteinases"/>
    <property type="match status" value="1"/>
</dbReference>
<dbReference type="EMBL" id="JAUBDH010000009">
    <property type="protein sequence ID" value="MDW0110998.1"/>
    <property type="molecule type" value="Genomic_DNA"/>
</dbReference>
<feature type="domain" description="Peptidase C39-like" evidence="1">
    <location>
        <begin position="22"/>
        <end position="134"/>
    </location>
</feature>
<evidence type="ECO:0000313" key="3">
    <source>
        <dbReference type="Proteomes" id="UP001280629"/>
    </source>
</evidence>